<dbReference type="EMBL" id="JBHLZP010000224">
    <property type="protein sequence ID" value="MFB9835743.1"/>
    <property type="molecule type" value="Genomic_DNA"/>
</dbReference>
<dbReference type="PANTHER" id="PTHR11941">
    <property type="entry name" value="ENOYL-COA HYDRATASE-RELATED"/>
    <property type="match status" value="1"/>
</dbReference>
<dbReference type="Proteomes" id="UP001589627">
    <property type="component" value="Unassembled WGS sequence"/>
</dbReference>
<organism evidence="1 2">
    <name type="scientific">Actinoallomurus acaciae</name>
    <dbReference type="NCBI Taxonomy" id="502577"/>
    <lineage>
        <taxon>Bacteria</taxon>
        <taxon>Bacillati</taxon>
        <taxon>Actinomycetota</taxon>
        <taxon>Actinomycetes</taxon>
        <taxon>Streptosporangiales</taxon>
        <taxon>Thermomonosporaceae</taxon>
        <taxon>Actinoallomurus</taxon>
    </lineage>
</organism>
<evidence type="ECO:0000313" key="1">
    <source>
        <dbReference type="EMBL" id="MFB9835743.1"/>
    </source>
</evidence>
<proteinExistence type="predicted"/>
<evidence type="ECO:0000313" key="2">
    <source>
        <dbReference type="Proteomes" id="UP001589627"/>
    </source>
</evidence>
<dbReference type="PANTHER" id="PTHR11941:SF54">
    <property type="entry name" value="ENOYL-COA HYDRATASE, MITOCHONDRIAL"/>
    <property type="match status" value="1"/>
</dbReference>
<reference evidence="1 2" key="1">
    <citation type="submission" date="2024-09" db="EMBL/GenBank/DDBJ databases">
        <authorList>
            <person name="Sun Q."/>
            <person name="Mori K."/>
        </authorList>
    </citation>
    <scope>NUCLEOTIDE SEQUENCE [LARGE SCALE GENOMIC DNA]</scope>
    <source>
        <strain evidence="1 2">TBRC 0563</strain>
    </source>
</reference>
<accession>A0ABV5YM65</accession>
<dbReference type="SUPFAM" id="SSF52096">
    <property type="entry name" value="ClpP/crotonase"/>
    <property type="match status" value="1"/>
</dbReference>
<protein>
    <submittedName>
        <fullName evidence="1">Enoyl-CoA hydratase-related protein</fullName>
    </submittedName>
</protein>
<dbReference type="Pfam" id="PF00378">
    <property type="entry name" value="ECH_1"/>
    <property type="match status" value="1"/>
</dbReference>
<name>A0ABV5YM65_9ACTN</name>
<dbReference type="RefSeq" id="WP_378207829.1">
    <property type="nucleotide sequence ID" value="NZ_JBHLZP010000224.1"/>
</dbReference>
<dbReference type="InterPro" id="IPR029045">
    <property type="entry name" value="ClpP/crotonase-like_dom_sf"/>
</dbReference>
<sequence>MTLHYSVKDHIASVVIDRPPVNALDDDTYQELISAFTRITDDVDVRAATLTSTGTRAFCGGTDINFFSLRHTDDPGWHERHSRLVREAFAAIYRCRVPVVAGVQAAAVGAGVGLLGSVDLVIAAEGATFRLPEIDVGVLGGARHLARLVPEQLVRYLAYTGEPLTAAELYRVGGACRIVSATELPGEVSRLANVLAEKSPAALPTLKRGLNHIELGSLNVEEGYRYEQTLTGGLADHPHSQEAARAFFEKRKPHYA</sequence>
<comment type="caution">
    <text evidence="1">The sequence shown here is derived from an EMBL/GenBank/DDBJ whole genome shotgun (WGS) entry which is preliminary data.</text>
</comment>
<gene>
    <name evidence="1" type="ORF">ACFFNX_26530</name>
</gene>
<dbReference type="InterPro" id="IPR001753">
    <property type="entry name" value="Enoyl-CoA_hydra/iso"/>
</dbReference>
<dbReference type="CDD" id="cd06558">
    <property type="entry name" value="crotonase-like"/>
    <property type="match status" value="1"/>
</dbReference>
<dbReference type="Gene3D" id="3.90.226.10">
    <property type="entry name" value="2-enoyl-CoA Hydratase, Chain A, domain 1"/>
    <property type="match status" value="1"/>
</dbReference>
<keyword evidence="2" id="KW-1185">Reference proteome</keyword>